<comment type="caution">
    <text evidence="2">The sequence shown here is derived from an EMBL/GenBank/DDBJ whole genome shotgun (WGS) entry which is preliminary data.</text>
</comment>
<dbReference type="Proteomes" id="UP001597389">
    <property type="component" value="Unassembled WGS sequence"/>
</dbReference>
<keyword evidence="1" id="KW-0732">Signal</keyword>
<dbReference type="InterPro" id="IPR024453">
    <property type="entry name" value="Peptidase_C92"/>
</dbReference>
<evidence type="ECO:0000256" key="1">
    <source>
        <dbReference type="SAM" id="SignalP"/>
    </source>
</evidence>
<gene>
    <name evidence="2" type="ORF">ACFSW8_15600</name>
</gene>
<organism evidence="2 3">
    <name type="scientific">Rubritalea tangerina</name>
    <dbReference type="NCBI Taxonomy" id="430798"/>
    <lineage>
        <taxon>Bacteria</taxon>
        <taxon>Pseudomonadati</taxon>
        <taxon>Verrucomicrobiota</taxon>
        <taxon>Verrucomicrobiia</taxon>
        <taxon>Verrucomicrobiales</taxon>
        <taxon>Rubritaleaceae</taxon>
        <taxon>Rubritalea</taxon>
    </lineage>
</organism>
<dbReference type="InterPro" id="IPR038765">
    <property type="entry name" value="Papain-like_cys_pep_sf"/>
</dbReference>
<dbReference type="Gene3D" id="3.90.1720.10">
    <property type="entry name" value="endopeptidase domain like (from Nostoc punctiforme)"/>
    <property type="match status" value="1"/>
</dbReference>
<proteinExistence type="predicted"/>
<keyword evidence="3" id="KW-1185">Reference proteome</keyword>
<feature type="chain" id="PRO_5046047625" evidence="1">
    <location>
        <begin position="22"/>
        <end position="209"/>
    </location>
</feature>
<dbReference type="SUPFAM" id="SSF54001">
    <property type="entry name" value="Cysteine proteinases"/>
    <property type="match status" value="1"/>
</dbReference>
<evidence type="ECO:0000313" key="3">
    <source>
        <dbReference type="Proteomes" id="UP001597389"/>
    </source>
</evidence>
<name>A0ABW4ZEH9_9BACT</name>
<protein>
    <submittedName>
        <fullName evidence="2">YiiX/YebB-like N1pC/P60 family cysteine hydrolase</fullName>
    </submittedName>
</protein>
<evidence type="ECO:0000313" key="2">
    <source>
        <dbReference type="EMBL" id="MFD2160328.1"/>
    </source>
</evidence>
<accession>A0ABW4ZEH9</accession>
<dbReference type="RefSeq" id="WP_377088399.1">
    <property type="nucleotide sequence ID" value="NZ_JBHSJL010000014.1"/>
</dbReference>
<dbReference type="EMBL" id="JBHUJB010000076">
    <property type="protein sequence ID" value="MFD2160328.1"/>
    <property type="molecule type" value="Genomic_DNA"/>
</dbReference>
<dbReference type="Pfam" id="PF05708">
    <property type="entry name" value="Peptidase_C92"/>
    <property type="match status" value="1"/>
</dbReference>
<reference evidence="3" key="1">
    <citation type="journal article" date="2019" name="Int. J. Syst. Evol. Microbiol.">
        <title>The Global Catalogue of Microorganisms (GCM) 10K type strain sequencing project: providing services to taxonomists for standard genome sequencing and annotation.</title>
        <authorList>
            <consortium name="The Broad Institute Genomics Platform"/>
            <consortium name="The Broad Institute Genome Sequencing Center for Infectious Disease"/>
            <person name="Wu L."/>
            <person name="Ma J."/>
        </authorList>
    </citation>
    <scope>NUCLEOTIDE SEQUENCE [LARGE SCALE GENOMIC DNA]</scope>
    <source>
        <strain evidence="3">CCUG 57942</strain>
    </source>
</reference>
<feature type="signal peptide" evidence="1">
    <location>
        <begin position="1"/>
        <end position="21"/>
    </location>
</feature>
<sequence length="209" mass="23981">MKRALFPIVIALSAILSFGYAEYSTHNPYALQDGDIVFQSGHRGQANAIKAATNSEWTHVGVVFKKHDQWWVLEAVQPVKFTKLEDFIKRHPKSFHARRLKDTSSINAASLSRAEQWAKQNIRKDYDLKFLWDDKKLYCSELVWKVYKHAADVELCEKRPMKSYNLEHPTVASLIKQRYGDLNNLPLDSPVVAPSDIAESELLVEVPKK</sequence>